<feature type="chain" id="PRO_5032380194" evidence="1">
    <location>
        <begin position="33"/>
        <end position="185"/>
    </location>
</feature>
<dbReference type="AlphaFoldDB" id="A0A813F9Z8"/>
<sequence length="185" mass="17819">MAATLQSLGFAVSGAVLMQLLPGLLMQSQVTGAMWGWAGTPVCKPAAGSNWAFSATVNAGTSGTIVCTTMLASPPAAGSTVACPSSTGDPSSDNDWSSTCGSGKGVCKAEMEIGKGLSCTGGMAGMAAATTVAPSTAVNATTTDPDHAAMLAAATTKPATAAVSFADGGATPGLFIAVAALANLL</sequence>
<dbReference type="Proteomes" id="UP000654075">
    <property type="component" value="Unassembled WGS sequence"/>
</dbReference>
<organism evidence="2 3">
    <name type="scientific">Polarella glacialis</name>
    <name type="common">Dinoflagellate</name>
    <dbReference type="NCBI Taxonomy" id="89957"/>
    <lineage>
        <taxon>Eukaryota</taxon>
        <taxon>Sar</taxon>
        <taxon>Alveolata</taxon>
        <taxon>Dinophyceae</taxon>
        <taxon>Suessiales</taxon>
        <taxon>Suessiaceae</taxon>
        <taxon>Polarella</taxon>
    </lineage>
</organism>
<protein>
    <submittedName>
        <fullName evidence="2">Uncharacterized protein</fullName>
    </submittedName>
</protein>
<proteinExistence type="predicted"/>
<reference evidence="2" key="1">
    <citation type="submission" date="2021-02" db="EMBL/GenBank/DDBJ databases">
        <authorList>
            <person name="Dougan E. K."/>
            <person name="Rhodes N."/>
            <person name="Thang M."/>
            <person name="Chan C."/>
        </authorList>
    </citation>
    <scope>NUCLEOTIDE SEQUENCE</scope>
</reference>
<keyword evidence="1" id="KW-0732">Signal</keyword>
<accession>A0A813F9Z8</accession>
<gene>
    <name evidence="2" type="ORF">PGLA1383_LOCUS25168</name>
</gene>
<keyword evidence="3" id="KW-1185">Reference proteome</keyword>
<name>A0A813F9Z8_POLGL</name>
<evidence type="ECO:0000313" key="2">
    <source>
        <dbReference type="EMBL" id="CAE8607231.1"/>
    </source>
</evidence>
<feature type="signal peptide" evidence="1">
    <location>
        <begin position="1"/>
        <end position="32"/>
    </location>
</feature>
<comment type="caution">
    <text evidence="2">The sequence shown here is derived from an EMBL/GenBank/DDBJ whole genome shotgun (WGS) entry which is preliminary data.</text>
</comment>
<evidence type="ECO:0000313" key="3">
    <source>
        <dbReference type="Proteomes" id="UP000654075"/>
    </source>
</evidence>
<dbReference type="EMBL" id="CAJNNV010020872">
    <property type="protein sequence ID" value="CAE8607231.1"/>
    <property type="molecule type" value="Genomic_DNA"/>
</dbReference>
<evidence type="ECO:0000256" key="1">
    <source>
        <dbReference type="SAM" id="SignalP"/>
    </source>
</evidence>